<name>A0ABR2WTV6_9FUNG</name>
<protein>
    <submittedName>
        <fullName evidence="3">Uncharacterized protein</fullName>
    </submittedName>
</protein>
<keyword evidence="2" id="KW-0472">Membrane</keyword>
<feature type="transmembrane region" description="Helical" evidence="2">
    <location>
        <begin position="264"/>
        <end position="282"/>
    </location>
</feature>
<accession>A0ABR2WTV6</accession>
<evidence type="ECO:0000256" key="1">
    <source>
        <dbReference type="SAM" id="MobiDB-lite"/>
    </source>
</evidence>
<reference evidence="3 4" key="1">
    <citation type="submission" date="2023-04" db="EMBL/GenBank/DDBJ databases">
        <title>Genome of Basidiobolus ranarum AG-B5.</title>
        <authorList>
            <person name="Stajich J.E."/>
            <person name="Carter-House D."/>
            <person name="Gryganskyi A."/>
        </authorList>
    </citation>
    <scope>NUCLEOTIDE SEQUENCE [LARGE SCALE GENOMIC DNA]</scope>
    <source>
        <strain evidence="3 4">AG-B5</strain>
    </source>
</reference>
<gene>
    <name evidence="3" type="ORF">K7432_007253</name>
</gene>
<comment type="caution">
    <text evidence="3">The sequence shown here is derived from an EMBL/GenBank/DDBJ whole genome shotgun (WGS) entry which is preliminary data.</text>
</comment>
<keyword evidence="4" id="KW-1185">Reference proteome</keyword>
<organism evidence="3 4">
    <name type="scientific">Basidiobolus ranarum</name>
    <dbReference type="NCBI Taxonomy" id="34480"/>
    <lineage>
        <taxon>Eukaryota</taxon>
        <taxon>Fungi</taxon>
        <taxon>Fungi incertae sedis</taxon>
        <taxon>Zoopagomycota</taxon>
        <taxon>Entomophthoromycotina</taxon>
        <taxon>Basidiobolomycetes</taxon>
        <taxon>Basidiobolales</taxon>
        <taxon>Basidiobolaceae</taxon>
        <taxon>Basidiobolus</taxon>
    </lineage>
</organism>
<evidence type="ECO:0000313" key="3">
    <source>
        <dbReference type="EMBL" id="KAK9764882.1"/>
    </source>
</evidence>
<feature type="transmembrane region" description="Helical" evidence="2">
    <location>
        <begin position="174"/>
        <end position="194"/>
    </location>
</feature>
<proteinExistence type="predicted"/>
<feature type="transmembrane region" description="Helical" evidence="2">
    <location>
        <begin position="224"/>
        <end position="243"/>
    </location>
</feature>
<sequence length="369" mass="43524">MTSFATCDTQETSENSLPKYTLKEDFIRKTPFRRRVNSCRERPKSCPTFNRKIPKQFEDPQQPSKKTREKQKSRWESTKPKKENKEDESSNFKRKPSSKDKYSCRKVAPIRLSQGVISYGYQLYLVYNGLYILIRSCNFSLQLQSFVHLVFALTTIYHLCFLFGSFVSPRLLRLVVLNGTHFINSSLWLCVWIVPSIYKPSAFIETYGLSGNEEKLALLGFSRYGNWTTIWMPIIHWCIFLFLQRNLMSIIFWEHDGNLNTRQLLQYRGFNATSSLLVILIWEGIRPFYLESKNFLLIQGLISFDFKTDISQFPGFFTPSVVSIGAGFALFWWYNFMSFQYAGIAWQKPFRRGTLFFYDRRKLVFSEVY</sequence>
<evidence type="ECO:0000256" key="2">
    <source>
        <dbReference type="SAM" id="Phobius"/>
    </source>
</evidence>
<evidence type="ECO:0000313" key="4">
    <source>
        <dbReference type="Proteomes" id="UP001479436"/>
    </source>
</evidence>
<keyword evidence="2" id="KW-1133">Transmembrane helix</keyword>
<feature type="transmembrane region" description="Helical" evidence="2">
    <location>
        <begin position="146"/>
        <end position="167"/>
    </location>
</feature>
<dbReference type="EMBL" id="JASJQH010000351">
    <property type="protein sequence ID" value="KAK9764882.1"/>
    <property type="molecule type" value="Genomic_DNA"/>
</dbReference>
<keyword evidence="2" id="KW-0812">Transmembrane</keyword>
<feature type="transmembrane region" description="Helical" evidence="2">
    <location>
        <begin position="316"/>
        <end position="334"/>
    </location>
</feature>
<feature type="transmembrane region" description="Helical" evidence="2">
    <location>
        <begin position="116"/>
        <end position="134"/>
    </location>
</feature>
<dbReference type="Proteomes" id="UP001479436">
    <property type="component" value="Unassembled WGS sequence"/>
</dbReference>
<feature type="compositionally biased region" description="Basic and acidic residues" evidence="1">
    <location>
        <begin position="70"/>
        <end position="100"/>
    </location>
</feature>
<feature type="region of interest" description="Disordered" evidence="1">
    <location>
        <begin position="33"/>
        <end position="100"/>
    </location>
</feature>